<dbReference type="Pfam" id="PF04893">
    <property type="entry name" value="Yip1"/>
    <property type="match status" value="1"/>
</dbReference>
<feature type="transmembrane region" description="Helical" evidence="5">
    <location>
        <begin position="25"/>
        <end position="46"/>
    </location>
</feature>
<dbReference type="OrthoDB" id="116519at2157"/>
<evidence type="ECO:0000256" key="5">
    <source>
        <dbReference type="SAM" id="Phobius"/>
    </source>
</evidence>
<evidence type="ECO:0000313" key="7">
    <source>
        <dbReference type="EMBL" id="ABR56117.1"/>
    </source>
</evidence>
<comment type="subcellular location">
    <subcellularLocation>
        <location evidence="1">Membrane</location>
        <topology evidence="1">Multi-pass membrane protein</topology>
    </subcellularLocation>
</comment>
<dbReference type="eggNOG" id="arCOG02054">
    <property type="taxonomic scope" value="Archaea"/>
</dbReference>
<dbReference type="AlphaFoldDB" id="A6UUE5"/>
<name>A6UUE5_META3</name>
<dbReference type="EMBL" id="CP000743">
    <property type="protein sequence ID" value="ABR56117.1"/>
    <property type="molecule type" value="Genomic_DNA"/>
</dbReference>
<evidence type="ECO:0000313" key="8">
    <source>
        <dbReference type="Proteomes" id="UP000001106"/>
    </source>
</evidence>
<feature type="transmembrane region" description="Helical" evidence="5">
    <location>
        <begin position="190"/>
        <end position="214"/>
    </location>
</feature>
<evidence type="ECO:0000256" key="4">
    <source>
        <dbReference type="ARBA" id="ARBA00023136"/>
    </source>
</evidence>
<feature type="transmembrane region" description="Helical" evidence="5">
    <location>
        <begin position="58"/>
        <end position="88"/>
    </location>
</feature>
<evidence type="ECO:0000259" key="6">
    <source>
        <dbReference type="Pfam" id="PF04893"/>
    </source>
</evidence>
<evidence type="ECO:0000256" key="3">
    <source>
        <dbReference type="ARBA" id="ARBA00022989"/>
    </source>
</evidence>
<feature type="transmembrane region" description="Helical" evidence="5">
    <location>
        <begin position="159"/>
        <end position="178"/>
    </location>
</feature>
<proteinExistence type="predicted"/>
<accession>A6UUE5</accession>
<dbReference type="Proteomes" id="UP000001106">
    <property type="component" value="Chromosome"/>
</dbReference>
<keyword evidence="3 5" id="KW-1133">Transmembrane helix</keyword>
<gene>
    <name evidence="7" type="ordered locus">Maeo_0531</name>
</gene>
<feature type="transmembrane region" description="Helical" evidence="5">
    <location>
        <begin position="109"/>
        <end position="132"/>
    </location>
</feature>
<protein>
    <recommendedName>
        <fullName evidence="6">Yip1 domain-containing protein</fullName>
    </recommendedName>
</protein>
<reference evidence="7" key="1">
    <citation type="submission" date="2007-06" db="EMBL/GenBank/DDBJ databases">
        <title>Complete sequence of Methanococcus aeolicus Nankai-3.</title>
        <authorList>
            <consortium name="US DOE Joint Genome Institute"/>
            <person name="Copeland A."/>
            <person name="Lucas S."/>
            <person name="Lapidus A."/>
            <person name="Barry K."/>
            <person name="Glavina del Rio T."/>
            <person name="Dalin E."/>
            <person name="Tice H."/>
            <person name="Pitluck S."/>
            <person name="Chain P."/>
            <person name="Malfatti S."/>
            <person name="Shin M."/>
            <person name="Vergez L."/>
            <person name="Schmutz J."/>
            <person name="Larimer F."/>
            <person name="Land M."/>
            <person name="Hauser L."/>
            <person name="Kyrpides N."/>
            <person name="Lykidis A."/>
            <person name="Sieprawska-Lupa M."/>
            <person name="Whitman W.B."/>
            <person name="Richardson P."/>
        </authorList>
    </citation>
    <scope>NUCLEOTIDE SEQUENCE [LARGE SCALE GENOMIC DNA]</scope>
    <source>
        <strain evidence="7">Nankai-3</strain>
    </source>
</reference>
<dbReference type="KEGG" id="mae:Maeo_0531"/>
<feature type="domain" description="Yip1" evidence="6">
    <location>
        <begin position="4"/>
        <end position="210"/>
    </location>
</feature>
<dbReference type="HOGENOM" id="CLU_111437_0_0_2"/>
<dbReference type="STRING" id="419665.Maeo_0531"/>
<sequence length="215" mass="24891">MIKSILLTPKIFFEKTVKNKHNLKIPIFITLVFGLTIFLQSSLPYLRFWNIFQNDEKIIILTMLVMFFVFGVCISFLLLFIITSIFWIGAKLLFKKIGNFKKTLEIVGYGFLPIIFGNIAYLIIWLACMYNISPEIIHVIQNHPQYLLAVSEALIPNEVYYVLILINIISCIWSSLLWAEGLKQLYCVKFLKSLSLTIMILLLLISLQLLTIIFG</sequence>
<dbReference type="GO" id="GO:0016020">
    <property type="term" value="C:membrane"/>
    <property type="evidence" value="ECO:0007669"/>
    <property type="project" value="UniProtKB-SubCell"/>
</dbReference>
<dbReference type="RefSeq" id="WP_011973249.1">
    <property type="nucleotide sequence ID" value="NC_009635.1"/>
</dbReference>
<dbReference type="InterPro" id="IPR006977">
    <property type="entry name" value="Yip1_dom"/>
</dbReference>
<keyword evidence="2 5" id="KW-0812">Transmembrane</keyword>
<evidence type="ECO:0000256" key="1">
    <source>
        <dbReference type="ARBA" id="ARBA00004141"/>
    </source>
</evidence>
<keyword evidence="4 5" id="KW-0472">Membrane</keyword>
<keyword evidence="8" id="KW-1185">Reference proteome</keyword>
<organism evidence="7 8">
    <name type="scientific">Methanococcus aeolicus (strain ATCC BAA-1280 / DSM 17508 / OCM 812 / Nankai-3)</name>
    <dbReference type="NCBI Taxonomy" id="419665"/>
    <lineage>
        <taxon>Archaea</taxon>
        <taxon>Methanobacteriati</taxon>
        <taxon>Methanobacteriota</taxon>
        <taxon>Methanomada group</taxon>
        <taxon>Methanococci</taxon>
        <taxon>Methanococcales</taxon>
        <taxon>Methanococcaceae</taxon>
        <taxon>Methanococcus</taxon>
    </lineage>
</organism>
<dbReference type="GeneID" id="5326416"/>
<evidence type="ECO:0000256" key="2">
    <source>
        <dbReference type="ARBA" id="ARBA00022692"/>
    </source>
</evidence>